<dbReference type="EMBL" id="CAEZXL010000038">
    <property type="protein sequence ID" value="CAB4682395.1"/>
    <property type="molecule type" value="Genomic_DNA"/>
</dbReference>
<sequence>MASITANYFGYCVVTATKAGDKNFADATATATVRIAQPGTQISASVPDTTVGYVAAPGVATTVTVEGSLEGDIISYSVDAASKSVCSVAGNGSTAQVTTLGQGTCTVLAINVSRAPDGTLIASSSIVILTIVKGNQNNVVVNPASPSVYFATPAATDVITVTGGVANSTITAIVDASSAGNCSVAVVGNKITMTALRVGDCLINITKAGDAGYNAYATSLTIPILKTKQAAFNASASPSSIIYAANSVLTSTITTVGGSGTGAVTYALSEASTTICSISGNVITVITGGDCVVVVTKAGDVNYSEVSTAVTVRIAKGTQAVFSLTADSTSLTYNKDTNASTTVSAVGGSGLGDVTYTVAQASAAICSLEGDLVTVLRPGTCTINATKASDPYFNAASASVSITIAKSEQDALIAKLAPGELQVPLWNGKSTTQIIISGGDGYGALTLVGLTPTVCSVALAGQRVNVTSIAAGTCQFKVTRESDYAFLASTALTHTLTVGSAETDLFVSVSSAGKTVAGGKGAIDLTVTNNGPAKAAGATVEYTLPTGVTAVAPLGAGCVLTSSTEVTCSTNKVLDVDGSVRFTIPVALAGSLVGGEYTDGGAATLSSATPDSNLANNEVSGEDANFVVNKAPTAFNKTTINPLQTGKVFEDQLTAVGFPAVTYTISAGDLPAGLTLDEATGAITGTPTGVGKYAFTISAYNSAGAFSQAYSGNIAPAPFVTVPAVGFATNTVPAGTKITVGGVNLDLVTNAIIGGRTVKFTKTATLVTLEVPNGTTGEVPVSLVYGQGTIDAGTFTYTGPGKVTPVIVVDPGELTGGAGESARTLTSSITATGVSGEVVMPVVYSSKTTAVCTVAGNQLTFISAGTCTVGATTAATAAFNAATSATVSIVLTKTAQTLNIVQPTKPTDSSDGFDLDVTASSGLVPAFVSATPLICDVTDDGHVTGLKAGRCELTITQPGDARFAAIAATKMEFDIATDAGLPVVDNGDPLHPTSLASGKLTKFVDVGFSWDKKLAALKVETYGIFIGKINAVSEFTIAGKAYKCSVDFGILKAMASKTPAQYKLAMAKKTFKAASPFCNAKTETAAYSALKAGYVGLDVKVTIIRYRMFPTTYLPVNAKTKKPILTQTRVIYITLG</sequence>
<dbReference type="SUPFAM" id="SSF49313">
    <property type="entry name" value="Cadherin-like"/>
    <property type="match status" value="1"/>
</dbReference>
<evidence type="ECO:0000313" key="2">
    <source>
        <dbReference type="EMBL" id="CAB4682395.1"/>
    </source>
</evidence>
<dbReference type="InterPro" id="IPR015919">
    <property type="entry name" value="Cadherin-like_sf"/>
</dbReference>
<dbReference type="Pfam" id="PF05345">
    <property type="entry name" value="He_PIG"/>
    <property type="match status" value="1"/>
</dbReference>
<dbReference type="AlphaFoldDB" id="A0A6J6NC75"/>
<proteinExistence type="predicted"/>
<dbReference type="Pfam" id="PF01345">
    <property type="entry name" value="DUF11"/>
    <property type="match status" value="1"/>
</dbReference>
<gene>
    <name evidence="2" type="ORF">UFOPK2373_00341</name>
</gene>
<feature type="domain" description="DUF11" evidence="1">
    <location>
        <begin position="513"/>
        <end position="620"/>
    </location>
</feature>
<dbReference type="InterPro" id="IPR001434">
    <property type="entry name" value="OmcB-like_DUF11"/>
</dbReference>
<accession>A0A6J6NC75</accession>
<evidence type="ECO:0000259" key="1">
    <source>
        <dbReference type="Pfam" id="PF01345"/>
    </source>
</evidence>
<dbReference type="GO" id="GO:0016020">
    <property type="term" value="C:membrane"/>
    <property type="evidence" value="ECO:0007669"/>
    <property type="project" value="InterPro"/>
</dbReference>
<organism evidence="2">
    <name type="scientific">freshwater metagenome</name>
    <dbReference type="NCBI Taxonomy" id="449393"/>
    <lineage>
        <taxon>unclassified sequences</taxon>
        <taxon>metagenomes</taxon>
        <taxon>ecological metagenomes</taxon>
    </lineage>
</organism>
<reference evidence="2" key="1">
    <citation type="submission" date="2020-05" db="EMBL/GenBank/DDBJ databases">
        <authorList>
            <person name="Chiriac C."/>
            <person name="Salcher M."/>
            <person name="Ghai R."/>
            <person name="Kavagutti S V."/>
        </authorList>
    </citation>
    <scope>NUCLEOTIDE SEQUENCE</scope>
</reference>
<name>A0A6J6NC75_9ZZZZ</name>
<dbReference type="GO" id="GO:0005509">
    <property type="term" value="F:calcium ion binding"/>
    <property type="evidence" value="ECO:0007669"/>
    <property type="project" value="InterPro"/>
</dbReference>
<protein>
    <submittedName>
        <fullName evidence="2">Unannotated protein</fullName>
    </submittedName>
</protein>
<dbReference type="InterPro" id="IPR013783">
    <property type="entry name" value="Ig-like_fold"/>
</dbReference>
<dbReference type="Gene3D" id="2.60.40.10">
    <property type="entry name" value="Immunoglobulins"/>
    <property type="match status" value="1"/>
</dbReference>